<name>A0ABR0F3E1_ZASCE</name>
<feature type="compositionally biased region" description="Basic residues" evidence="1">
    <location>
        <begin position="192"/>
        <end position="203"/>
    </location>
</feature>
<evidence type="ECO:0000256" key="1">
    <source>
        <dbReference type="SAM" id="MobiDB-lite"/>
    </source>
</evidence>
<sequence>MAQFGGNGYGYYPSQGFQGFEGNLGPDFNNMAQQQPFTHRASDPLAFMQYSELAHAARNMPIDHLTKPQGQLPWNGQFRDGAHQQHQQFDHRTWQGNSNGRGAKTEPVPNQEPYIDRIASRKTSDVADSAYVSLTSSNANVEAYNSNTQELEQDFQPSQYYDTVKSEHGSEAHLAINPPEPPQSVKSEGHHLTPHHHRDRRTRQQVGPCKECGKQPKNFSDAKYVTCNCDTVARIDK</sequence>
<protein>
    <submittedName>
        <fullName evidence="2">Uncharacterized protein</fullName>
    </submittedName>
</protein>
<dbReference type="EMBL" id="JAXOVC010000001">
    <property type="protein sequence ID" value="KAK4507861.1"/>
    <property type="molecule type" value="Genomic_DNA"/>
</dbReference>
<proteinExistence type="predicted"/>
<reference evidence="2 3" key="1">
    <citation type="journal article" date="2023" name="G3 (Bethesda)">
        <title>A chromosome-level genome assembly of Zasmidium syzygii isolated from banana leaves.</title>
        <authorList>
            <person name="van Westerhoven A.C."/>
            <person name="Mehrabi R."/>
            <person name="Talebi R."/>
            <person name="Steentjes M.B.F."/>
            <person name="Corcolon B."/>
            <person name="Chong P.A."/>
            <person name="Kema G.H.J."/>
            <person name="Seidl M.F."/>
        </authorList>
    </citation>
    <scope>NUCLEOTIDE SEQUENCE [LARGE SCALE GENOMIC DNA]</scope>
    <source>
        <strain evidence="2 3">P124</strain>
    </source>
</reference>
<feature type="region of interest" description="Disordered" evidence="1">
    <location>
        <begin position="166"/>
        <end position="213"/>
    </location>
</feature>
<feature type="region of interest" description="Disordered" evidence="1">
    <location>
        <begin position="90"/>
        <end position="111"/>
    </location>
</feature>
<evidence type="ECO:0000313" key="3">
    <source>
        <dbReference type="Proteomes" id="UP001305779"/>
    </source>
</evidence>
<dbReference type="Proteomes" id="UP001305779">
    <property type="component" value="Unassembled WGS sequence"/>
</dbReference>
<organism evidence="2 3">
    <name type="scientific">Zasmidium cellare</name>
    <name type="common">Wine cellar mold</name>
    <name type="synonym">Racodium cellare</name>
    <dbReference type="NCBI Taxonomy" id="395010"/>
    <lineage>
        <taxon>Eukaryota</taxon>
        <taxon>Fungi</taxon>
        <taxon>Dikarya</taxon>
        <taxon>Ascomycota</taxon>
        <taxon>Pezizomycotina</taxon>
        <taxon>Dothideomycetes</taxon>
        <taxon>Dothideomycetidae</taxon>
        <taxon>Mycosphaerellales</taxon>
        <taxon>Mycosphaerellaceae</taxon>
        <taxon>Zasmidium</taxon>
    </lineage>
</organism>
<evidence type="ECO:0000313" key="2">
    <source>
        <dbReference type="EMBL" id="KAK4507861.1"/>
    </source>
</evidence>
<keyword evidence="3" id="KW-1185">Reference proteome</keyword>
<accession>A0ABR0F3E1</accession>
<gene>
    <name evidence="2" type="ORF">PRZ48_001596</name>
</gene>
<comment type="caution">
    <text evidence="2">The sequence shown here is derived from an EMBL/GenBank/DDBJ whole genome shotgun (WGS) entry which is preliminary data.</text>
</comment>